<gene>
    <name evidence="2" type="ORF">ADN00_06900</name>
</gene>
<dbReference type="STRING" id="1134406.ADN00_06900"/>
<accession>A0A0N8GNI7</accession>
<dbReference type="SUPFAM" id="SSF55729">
    <property type="entry name" value="Acyl-CoA N-acyltransferases (Nat)"/>
    <property type="match status" value="1"/>
</dbReference>
<dbReference type="Pfam" id="PF00583">
    <property type="entry name" value="Acetyltransf_1"/>
    <property type="match status" value="1"/>
</dbReference>
<feature type="domain" description="N-acetyltransferase" evidence="1">
    <location>
        <begin position="18"/>
        <end position="183"/>
    </location>
</feature>
<keyword evidence="3" id="KW-1185">Reference proteome</keyword>
<dbReference type="Proteomes" id="UP000050417">
    <property type="component" value="Unassembled WGS sequence"/>
</dbReference>
<dbReference type="Gene3D" id="3.40.630.30">
    <property type="match status" value="1"/>
</dbReference>
<protein>
    <recommendedName>
        <fullName evidence="1">N-acetyltransferase domain-containing protein</fullName>
    </recommendedName>
</protein>
<dbReference type="PROSITE" id="PS51186">
    <property type="entry name" value="GNAT"/>
    <property type="match status" value="1"/>
</dbReference>
<name>A0A0N8GNI7_9CHLR</name>
<reference evidence="2 3" key="1">
    <citation type="submission" date="2015-07" db="EMBL/GenBank/DDBJ databases">
        <title>Genome sequence of Ornatilinea apprima DSM 23815.</title>
        <authorList>
            <person name="Hemp J."/>
            <person name="Ward L.M."/>
            <person name="Pace L.A."/>
            <person name="Fischer W.W."/>
        </authorList>
    </citation>
    <scope>NUCLEOTIDE SEQUENCE [LARGE SCALE GENOMIC DNA]</scope>
    <source>
        <strain evidence="2 3">P3M-1</strain>
    </source>
</reference>
<dbReference type="InterPro" id="IPR016181">
    <property type="entry name" value="Acyl_CoA_acyltransferase"/>
</dbReference>
<evidence type="ECO:0000259" key="1">
    <source>
        <dbReference type="PROSITE" id="PS51186"/>
    </source>
</evidence>
<dbReference type="OrthoDB" id="9799092at2"/>
<proteinExistence type="predicted"/>
<dbReference type="GO" id="GO:0016747">
    <property type="term" value="F:acyltransferase activity, transferring groups other than amino-acyl groups"/>
    <property type="evidence" value="ECO:0007669"/>
    <property type="project" value="InterPro"/>
</dbReference>
<organism evidence="2 3">
    <name type="scientific">Ornatilinea apprima</name>
    <dbReference type="NCBI Taxonomy" id="1134406"/>
    <lineage>
        <taxon>Bacteria</taxon>
        <taxon>Bacillati</taxon>
        <taxon>Chloroflexota</taxon>
        <taxon>Anaerolineae</taxon>
        <taxon>Anaerolineales</taxon>
        <taxon>Anaerolineaceae</taxon>
        <taxon>Ornatilinea</taxon>
    </lineage>
</organism>
<dbReference type="InterPro" id="IPR000182">
    <property type="entry name" value="GNAT_dom"/>
</dbReference>
<comment type="caution">
    <text evidence="2">The sequence shown here is derived from an EMBL/GenBank/DDBJ whole genome shotgun (WGS) entry which is preliminary data.</text>
</comment>
<dbReference type="RefSeq" id="WP_075062250.1">
    <property type="nucleotide sequence ID" value="NZ_LGCL01000019.1"/>
</dbReference>
<evidence type="ECO:0000313" key="2">
    <source>
        <dbReference type="EMBL" id="KPL78210.1"/>
    </source>
</evidence>
<dbReference type="EMBL" id="LGCL01000019">
    <property type="protein sequence ID" value="KPL78210.1"/>
    <property type="molecule type" value="Genomic_DNA"/>
</dbReference>
<evidence type="ECO:0000313" key="3">
    <source>
        <dbReference type="Proteomes" id="UP000050417"/>
    </source>
</evidence>
<sequence>MKNGIWKFLGEDPGLPGLTFRPVNVEEEKCQIDEVIARSCRADGMDVGRQMRSCGWRPLTGAQAVDHRESVAAELNGRMVAYAELRPMAGEGQIGLIYQMDGYVLPEWRCCGIGSALSEHIEEVCRRLEHKAEPRLDACARGVMTSRRQLLQDRGFIIWRYRFEFIHSNLSGVQAREMPAGWEVSDEQGEQAKLLEIRQNGIPAATVHLFADGMEHCQPGKEIGYLEIEPLEGTHLDPEMMGAILSRGLAASHARGLQQVLVNVDVNLPENAFDFGLYVELGFQLDHRLLMYRKNL</sequence>
<dbReference type="AlphaFoldDB" id="A0A0N8GNI7"/>
<dbReference type="CDD" id="cd04301">
    <property type="entry name" value="NAT_SF"/>
    <property type="match status" value="1"/>
</dbReference>